<dbReference type="EMBL" id="JAAWWB010000034">
    <property type="protein sequence ID" value="KAG6741724.1"/>
    <property type="molecule type" value="Genomic_DNA"/>
</dbReference>
<reference evidence="2" key="1">
    <citation type="journal article" date="2020" name="bioRxiv">
        <title>Hybrid origin of Populus tomentosa Carr. identified through genome sequencing and phylogenomic analysis.</title>
        <authorList>
            <person name="An X."/>
            <person name="Gao K."/>
            <person name="Chen Z."/>
            <person name="Li J."/>
            <person name="Yang X."/>
            <person name="Yang X."/>
            <person name="Zhou J."/>
            <person name="Guo T."/>
            <person name="Zhao T."/>
            <person name="Huang S."/>
            <person name="Miao D."/>
            <person name="Khan W.U."/>
            <person name="Rao P."/>
            <person name="Ye M."/>
            <person name="Lei B."/>
            <person name="Liao W."/>
            <person name="Wang J."/>
            <person name="Ji L."/>
            <person name="Li Y."/>
            <person name="Guo B."/>
            <person name="Mustafa N.S."/>
            <person name="Li S."/>
            <person name="Yun Q."/>
            <person name="Keller S.R."/>
            <person name="Mao J."/>
            <person name="Zhang R."/>
            <person name="Strauss S.H."/>
        </authorList>
    </citation>
    <scope>NUCLEOTIDE SEQUENCE</scope>
    <source>
        <strain evidence="2">GM15</strain>
        <tissue evidence="2">Leaf</tissue>
    </source>
</reference>
<comment type="similarity">
    <text evidence="1">Belongs to the aldose epimerase family.</text>
</comment>
<evidence type="ECO:0008006" key="4">
    <source>
        <dbReference type="Google" id="ProtNLM"/>
    </source>
</evidence>
<dbReference type="GO" id="GO:0033499">
    <property type="term" value="P:galactose catabolic process via UDP-galactose, Leloir pathway"/>
    <property type="evidence" value="ECO:0007669"/>
    <property type="project" value="TreeGrafter"/>
</dbReference>
<dbReference type="AlphaFoldDB" id="A0A8X8C3P3"/>
<dbReference type="Proteomes" id="UP000886885">
    <property type="component" value="Chromosome 17D"/>
</dbReference>
<organism evidence="2 3">
    <name type="scientific">Populus tomentosa</name>
    <name type="common">Chinese white poplar</name>
    <dbReference type="NCBI Taxonomy" id="118781"/>
    <lineage>
        <taxon>Eukaryota</taxon>
        <taxon>Viridiplantae</taxon>
        <taxon>Streptophyta</taxon>
        <taxon>Embryophyta</taxon>
        <taxon>Tracheophyta</taxon>
        <taxon>Spermatophyta</taxon>
        <taxon>Magnoliopsida</taxon>
        <taxon>eudicotyledons</taxon>
        <taxon>Gunneridae</taxon>
        <taxon>Pentapetalae</taxon>
        <taxon>rosids</taxon>
        <taxon>fabids</taxon>
        <taxon>Malpighiales</taxon>
        <taxon>Salicaceae</taxon>
        <taxon>Saliceae</taxon>
        <taxon>Populus</taxon>
    </lineage>
</organism>
<accession>A0A8X8C3P3</accession>
<keyword evidence="3" id="KW-1185">Reference proteome</keyword>
<evidence type="ECO:0000256" key="1">
    <source>
        <dbReference type="ARBA" id="ARBA00006206"/>
    </source>
</evidence>
<dbReference type="PANTHER" id="PTHR10091:SF0">
    <property type="entry name" value="GALACTOSE MUTAROTASE"/>
    <property type="match status" value="1"/>
</dbReference>
<dbReference type="CDD" id="cd09019">
    <property type="entry name" value="galactose_mutarotase_like"/>
    <property type="match status" value="1"/>
</dbReference>
<dbReference type="PANTHER" id="PTHR10091">
    <property type="entry name" value="ALDOSE-1-EPIMERASE"/>
    <property type="match status" value="1"/>
</dbReference>
<dbReference type="Pfam" id="PF01263">
    <property type="entry name" value="Aldose_epim"/>
    <property type="match status" value="1"/>
</dbReference>
<dbReference type="InterPro" id="IPR008183">
    <property type="entry name" value="Aldose_1/G6P_1-epimerase"/>
</dbReference>
<sequence length="447" mass="49341">MHGLLFMAGSANGEVNSLVVLIHYQVNTTGYRRNALSLFSISHVQLQIKDRACFIFCVEKMAKFSALFCFIVLVISGCACIDSAMGGEIGIYELKKGNLSMKLTNYGARIISLVLPDKNGKLGDVALGFDTIEEFMTLYALFHVKYFPFIISLELFYEIDRLFVQNASSPFGATVGRVANRISNAQFTLNGTVYKLPANSGNNTIHGGPIGFSKVVWKVKKYNPDGPVPYIVFAYHSFDGEQGFPGDLLVKATYTLLGDNQLCITMEAKARNKATPVNLVNHAFWNLGGHNSGDILSEKIQIFASRYTPVDSKLIPTGEIVTVKGTPYDFLKPNTVGSRINELPKGYDINYALDGSGNKKLRKAAIVHDEKSGRAMEILTNQPGVQFFTSNTLNVKGKGGFMYKPHGALCLETQGFPDSVNHPNFPSQIVNPVKPYKHYMLFKFSTF</sequence>
<comment type="caution">
    <text evidence="2">The sequence shown here is derived from an EMBL/GenBank/DDBJ whole genome shotgun (WGS) entry which is preliminary data.</text>
</comment>
<dbReference type="InterPro" id="IPR047215">
    <property type="entry name" value="Galactose_mutarotase-like"/>
</dbReference>
<gene>
    <name evidence="2" type="ORF">POTOM_055002</name>
</gene>
<dbReference type="GO" id="GO:0006006">
    <property type="term" value="P:glucose metabolic process"/>
    <property type="evidence" value="ECO:0007669"/>
    <property type="project" value="TreeGrafter"/>
</dbReference>
<dbReference type="FunFam" id="2.70.98.10:FF:000008">
    <property type="entry name" value="Aldose 1-epimerase"/>
    <property type="match status" value="1"/>
</dbReference>
<dbReference type="OrthoDB" id="274691at2759"/>
<evidence type="ECO:0000313" key="2">
    <source>
        <dbReference type="EMBL" id="KAG6741724.1"/>
    </source>
</evidence>
<protein>
    <recommendedName>
        <fullName evidence="4">Aldose 1-epimerase</fullName>
    </recommendedName>
</protein>
<evidence type="ECO:0000313" key="3">
    <source>
        <dbReference type="Proteomes" id="UP000886885"/>
    </source>
</evidence>
<dbReference type="GO" id="GO:0004034">
    <property type="term" value="F:aldose 1-epimerase activity"/>
    <property type="evidence" value="ECO:0007669"/>
    <property type="project" value="TreeGrafter"/>
</dbReference>
<name>A0A8X8C3P3_POPTO</name>
<proteinExistence type="inferred from homology"/>